<comment type="caution">
    <text evidence="5">The sequence shown here is derived from an EMBL/GenBank/DDBJ whole genome shotgun (WGS) entry which is preliminary data.</text>
</comment>
<keyword evidence="4" id="KW-0720">Serine protease</keyword>
<comment type="similarity">
    <text evidence="1">Belongs to the peptidase S51 family.</text>
</comment>
<gene>
    <name evidence="5" type="ORF">MKY91_04315</name>
</gene>
<dbReference type="PANTHER" id="PTHR20842">
    <property type="entry name" value="PROTEASE S51 ALPHA-ASPARTYL DIPEPTIDASE"/>
    <property type="match status" value="1"/>
</dbReference>
<keyword evidence="2" id="KW-0645">Protease</keyword>
<reference evidence="5 6" key="1">
    <citation type="submission" date="2024-03" db="EMBL/GenBank/DDBJ databases">
        <title>Bacilli Hybrid Assemblies.</title>
        <authorList>
            <person name="Kovac J."/>
        </authorList>
    </citation>
    <scope>NUCLEOTIDE SEQUENCE [LARGE SCALE GENOMIC DNA]</scope>
    <source>
        <strain evidence="5 6">FSL R7-0666</strain>
    </source>
</reference>
<evidence type="ECO:0000256" key="1">
    <source>
        <dbReference type="ARBA" id="ARBA00006534"/>
    </source>
</evidence>
<name>A0ABU9VHL9_9BACI</name>
<dbReference type="InterPro" id="IPR005320">
    <property type="entry name" value="Peptidase_S51"/>
</dbReference>
<dbReference type="EMBL" id="JBCITK010000001">
    <property type="protein sequence ID" value="MEN0642386.1"/>
    <property type="molecule type" value="Genomic_DNA"/>
</dbReference>
<dbReference type="Proteomes" id="UP001418796">
    <property type="component" value="Unassembled WGS sequence"/>
</dbReference>
<evidence type="ECO:0000313" key="5">
    <source>
        <dbReference type="EMBL" id="MEN0642386.1"/>
    </source>
</evidence>
<evidence type="ECO:0000256" key="4">
    <source>
        <dbReference type="ARBA" id="ARBA00022825"/>
    </source>
</evidence>
<sequence length="203" mass="22390">MNMFLSSSFADVLDLFKEFVSEDLVGKSVTFIPTASHVEEITHYVEAAKSAFSSLGIVVDMLDVSNTPFSAIKDKLNKNDYIYVSGGNTFFLMQELRKSGADQLIIEQIHKEKLYIGESAGSVIVAPSITYIEHMDDKAKGTSLSDNKGLHLIEGYPVPHVGHVYFNESVEQIIKKYQSSLHLLLLSNKQAILVSGTDVTLKG</sequence>
<dbReference type="RefSeq" id="WP_343129515.1">
    <property type="nucleotide sequence ID" value="NZ_JBCITK010000001.1"/>
</dbReference>
<evidence type="ECO:0000256" key="2">
    <source>
        <dbReference type="ARBA" id="ARBA00022670"/>
    </source>
</evidence>
<dbReference type="InterPro" id="IPR029062">
    <property type="entry name" value="Class_I_gatase-like"/>
</dbReference>
<evidence type="ECO:0000256" key="3">
    <source>
        <dbReference type="ARBA" id="ARBA00022801"/>
    </source>
</evidence>
<accession>A0ABU9VHL9</accession>
<protein>
    <submittedName>
        <fullName evidence="5">Type 1 glutamine amidotransferase-like domain-containing protein</fullName>
    </submittedName>
</protein>
<keyword evidence="6" id="KW-1185">Reference proteome</keyword>
<dbReference type="SUPFAM" id="SSF52317">
    <property type="entry name" value="Class I glutamine amidotransferase-like"/>
    <property type="match status" value="1"/>
</dbReference>
<dbReference type="PANTHER" id="PTHR20842:SF0">
    <property type="entry name" value="ALPHA-ASPARTYL DIPEPTIDASE"/>
    <property type="match status" value="1"/>
</dbReference>
<evidence type="ECO:0000313" key="6">
    <source>
        <dbReference type="Proteomes" id="UP001418796"/>
    </source>
</evidence>
<proteinExistence type="inferred from homology"/>
<organism evidence="5 6">
    <name type="scientific">Alkalicoccobacillus gibsonii</name>
    <dbReference type="NCBI Taxonomy" id="79881"/>
    <lineage>
        <taxon>Bacteria</taxon>
        <taxon>Bacillati</taxon>
        <taxon>Bacillota</taxon>
        <taxon>Bacilli</taxon>
        <taxon>Bacillales</taxon>
        <taxon>Bacillaceae</taxon>
        <taxon>Alkalicoccobacillus</taxon>
    </lineage>
</organism>
<dbReference type="Pfam" id="PF03575">
    <property type="entry name" value="Peptidase_S51"/>
    <property type="match status" value="1"/>
</dbReference>
<dbReference type="Gene3D" id="3.40.50.880">
    <property type="match status" value="1"/>
</dbReference>
<keyword evidence="3" id="KW-0378">Hydrolase</keyword>